<dbReference type="EMBL" id="JACOOH010000004">
    <property type="protein sequence ID" value="MBC5621407.1"/>
    <property type="molecule type" value="Genomic_DNA"/>
</dbReference>
<keyword evidence="3" id="KW-1185">Reference proteome</keyword>
<feature type="domain" description="DUF4959" evidence="1">
    <location>
        <begin position="16"/>
        <end position="114"/>
    </location>
</feature>
<accession>A0ABR7D0F1</accession>
<organism evidence="2 3">
    <name type="scientific">Butyricimonas hominis</name>
    <dbReference type="NCBI Taxonomy" id="2763032"/>
    <lineage>
        <taxon>Bacteria</taxon>
        <taxon>Pseudomonadati</taxon>
        <taxon>Bacteroidota</taxon>
        <taxon>Bacteroidia</taxon>
        <taxon>Bacteroidales</taxon>
        <taxon>Odoribacteraceae</taxon>
        <taxon>Butyricimonas</taxon>
    </lineage>
</organism>
<sequence>MRKILFLLVLFSGFFACKEDEDLSFNVPVEFRKLDFQPVPGGAMMKYYVKNADVYGVRVRYRDAWGELRTREGSYLGDTLLLTGFTEARQNVPAQISFFNRSFVESEAIEATFNTENSATVALFDSLRVQEFWGGFSVSYTAPETVTGMVHVFYMGTNPLTGELDSILMSSTPIKSGGDTLNFEMSQVMETTDVIVRTDDFDGKRVKLQVYKSLPCLSMDTLKYEDDFLYEFGGKTITNATHGFGLEYLFDGDKRGIGFRRNKLAGVQYKYDTYVVGPNAFYHEGAKENRFIIDLKQERVPAAVSLYAFLNYQTSWPKNGESSTVVFPDLVSDIWNGQYYAHLPAKAKLYGTNSDPKTVDLSSCVLLYELDDDVDNLWDSWATRTDCLGGQGGAGWREDWRQGDEKDVLAADPVVLRMLCNYEAGRKFRYLILVVTDTYNNVRNYYQPEANAREYVTFNEMEVCIKAE</sequence>
<reference evidence="2 3" key="1">
    <citation type="submission" date="2020-08" db="EMBL/GenBank/DDBJ databases">
        <title>Genome public.</title>
        <authorList>
            <person name="Liu C."/>
            <person name="Sun Q."/>
        </authorList>
    </citation>
    <scope>NUCLEOTIDE SEQUENCE [LARGE SCALE GENOMIC DNA]</scope>
    <source>
        <strain evidence="2 3">NSJ-56</strain>
    </source>
</reference>
<proteinExistence type="predicted"/>
<comment type="caution">
    <text evidence="2">The sequence shown here is derived from an EMBL/GenBank/DDBJ whole genome shotgun (WGS) entry which is preliminary data.</text>
</comment>
<dbReference type="InterPro" id="IPR032527">
    <property type="entry name" value="DUF4959"/>
</dbReference>
<evidence type="ECO:0000259" key="1">
    <source>
        <dbReference type="Pfam" id="PF16323"/>
    </source>
</evidence>
<evidence type="ECO:0000313" key="2">
    <source>
        <dbReference type="EMBL" id="MBC5621407.1"/>
    </source>
</evidence>
<dbReference type="PROSITE" id="PS51257">
    <property type="entry name" value="PROKAR_LIPOPROTEIN"/>
    <property type="match status" value="1"/>
</dbReference>
<name>A0ABR7D0F1_9BACT</name>
<dbReference type="Proteomes" id="UP000646484">
    <property type="component" value="Unassembled WGS sequence"/>
</dbReference>
<protein>
    <submittedName>
        <fullName evidence="2">DUF4959 domain-containing protein</fullName>
    </submittedName>
</protein>
<dbReference type="Pfam" id="PF16323">
    <property type="entry name" value="DUF4959"/>
    <property type="match status" value="1"/>
</dbReference>
<gene>
    <name evidence="2" type="ORF">H8S64_09875</name>
</gene>
<evidence type="ECO:0000313" key="3">
    <source>
        <dbReference type="Proteomes" id="UP000646484"/>
    </source>
</evidence>